<feature type="compositionally biased region" description="Basic and acidic residues" evidence="1">
    <location>
        <begin position="34"/>
        <end position="47"/>
    </location>
</feature>
<feature type="non-terminal residue" evidence="2">
    <location>
        <position position="1"/>
    </location>
</feature>
<accession>A0A6J5M668</accession>
<name>A0A6J5M668_9CAUD</name>
<gene>
    <name evidence="2" type="ORF">UFOVP415_59</name>
</gene>
<evidence type="ECO:0000313" key="2">
    <source>
        <dbReference type="EMBL" id="CAB4141621.1"/>
    </source>
</evidence>
<protein>
    <submittedName>
        <fullName evidence="2">Uncharacterized protein</fullName>
    </submittedName>
</protein>
<evidence type="ECO:0000256" key="1">
    <source>
        <dbReference type="SAM" id="MobiDB-lite"/>
    </source>
</evidence>
<feature type="region of interest" description="Disordered" evidence="1">
    <location>
        <begin position="24"/>
        <end position="47"/>
    </location>
</feature>
<sequence>AKRVEELEKRIEMLENVVKALQLTERPKVGRPPKAKDESEPKSDSPG</sequence>
<dbReference type="EMBL" id="LR796390">
    <property type="protein sequence ID" value="CAB4141621.1"/>
    <property type="molecule type" value="Genomic_DNA"/>
</dbReference>
<proteinExistence type="predicted"/>
<reference evidence="2" key="1">
    <citation type="submission" date="2020-04" db="EMBL/GenBank/DDBJ databases">
        <authorList>
            <person name="Chiriac C."/>
            <person name="Salcher M."/>
            <person name="Ghai R."/>
            <person name="Kavagutti S V."/>
        </authorList>
    </citation>
    <scope>NUCLEOTIDE SEQUENCE</scope>
</reference>
<organism evidence="2">
    <name type="scientific">uncultured Caudovirales phage</name>
    <dbReference type="NCBI Taxonomy" id="2100421"/>
    <lineage>
        <taxon>Viruses</taxon>
        <taxon>Duplodnaviria</taxon>
        <taxon>Heunggongvirae</taxon>
        <taxon>Uroviricota</taxon>
        <taxon>Caudoviricetes</taxon>
        <taxon>Peduoviridae</taxon>
        <taxon>Maltschvirus</taxon>
        <taxon>Maltschvirus maltsch</taxon>
    </lineage>
</organism>